<dbReference type="InterPro" id="IPR001753">
    <property type="entry name" value="Enoyl-CoA_hydra/iso"/>
</dbReference>
<dbReference type="InterPro" id="IPR029045">
    <property type="entry name" value="ClpP/crotonase-like_dom_sf"/>
</dbReference>
<dbReference type="RefSeq" id="WP_310456319.1">
    <property type="nucleotide sequence ID" value="NZ_JAVKPH010000004.1"/>
</dbReference>
<protein>
    <submittedName>
        <fullName evidence="1">Enoyl-CoA hydratase/isomerase family protein</fullName>
    </submittedName>
</protein>
<gene>
    <name evidence="1" type="ORF">RGD00_05650</name>
</gene>
<accession>A0ABU1F6L2</accession>
<comment type="caution">
    <text evidence="1">The sequence shown here is derived from an EMBL/GenBank/DDBJ whole genome shotgun (WGS) entry which is preliminary data.</text>
</comment>
<keyword evidence="2" id="KW-1185">Reference proteome</keyword>
<dbReference type="SUPFAM" id="SSF52096">
    <property type="entry name" value="ClpP/crotonase"/>
    <property type="match status" value="1"/>
</dbReference>
<dbReference type="CDD" id="cd06558">
    <property type="entry name" value="crotonase-like"/>
    <property type="match status" value="1"/>
</dbReference>
<name>A0ABU1F6L2_9RHOB</name>
<evidence type="ECO:0000313" key="2">
    <source>
        <dbReference type="Proteomes" id="UP001247754"/>
    </source>
</evidence>
<organism evidence="1 2">
    <name type="scientific">Ruixingdingia sedimenti</name>
    <dbReference type="NCBI Taxonomy" id="3073604"/>
    <lineage>
        <taxon>Bacteria</taxon>
        <taxon>Pseudomonadati</taxon>
        <taxon>Pseudomonadota</taxon>
        <taxon>Alphaproteobacteria</taxon>
        <taxon>Rhodobacterales</taxon>
        <taxon>Paracoccaceae</taxon>
        <taxon>Ruixingdingia</taxon>
    </lineage>
</organism>
<dbReference type="Gene3D" id="3.90.226.10">
    <property type="entry name" value="2-enoyl-CoA Hydratase, Chain A, domain 1"/>
    <property type="match status" value="1"/>
</dbReference>
<dbReference type="PANTHER" id="PTHR11941:SF54">
    <property type="entry name" value="ENOYL-COA HYDRATASE, MITOCHONDRIAL"/>
    <property type="match status" value="1"/>
</dbReference>
<sequence length="261" mass="27511">MAEGTVVTSREGAVGVIELARPEKFNAINRATFTAMVAAMEAFEAEGSGIRAVLIRAQGRNFCTGGDLVEAQSMEGDSAALAEYLAFMNGALTRLEASPLPVVCACQGLVLAGGLEIALACDVVFAADTARFGDQHVHYGLIPGWGATQRLVHQAGLRRALDLMFSGRWLDAQTAGAWGIVNHVVPADDLAEAAMAYCATLASRSRPGLAAMKALARAAGDLPLDEGLRLETARTVQIMEGPDPAEGIRAFLDRRRPRFGG</sequence>
<dbReference type="EMBL" id="JAVKPH010000004">
    <property type="protein sequence ID" value="MDR5652074.1"/>
    <property type="molecule type" value="Genomic_DNA"/>
</dbReference>
<reference evidence="1 2" key="1">
    <citation type="submission" date="2023-09" db="EMBL/GenBank/DDBJ databases">
        <title>Xinfangfangia sedmenti sp. nov., isolated the sedment.</title>
        <authorList>
            <person name="Xu L."/>
        </authorList>
    </citation>
    <scope>NUCLEOTIDE SEQUENCE [LARGE SCALE GENOMIC DNA]</scope>
    <source>
        <strain evidence="1 2">LG-4</strain>
    </source>
</reference>
<dbReference type="PANTHER" id="PTHR11941">
    <property type="entry name" value="ENOYL-COA HYDRATASE-RELATED"/>
    <property type="match status" value="1"/>
</dbReference>
<dbReference type="Pfam" id="PF00378">
    <property type="entry name" value="ECH_1"/>
    <property type="match status" value="1"/>
</dbReference>
<evidence type="ECO:0000313" key="1">
    <source>
        <dbReference type="EMBL" id="MDR5652074.1"/>
    </source>
</evidence>
<proteinExistence type="predicted"/>
<dbReference type="Proteomes" id="UP001247754">
    <property type="component" value="Unassembled WGS sequence"/>
</dbReference>